<protein>
    <submittedName>
        <fullName evidence="1">Uncharacterized protein</fullName>
    </submittedName>
</protein>
<evidence type="ECO:0000313" key="1">
    <source>
        <dbReference type="EMBL" id="KXT29473.1"/>
    </source>
</evidence>
<dbReference type="AlphaFoldDB" id="A0A139JR66"/>
<name>A0A139JR66_9MOLU</name>
<proteinExistence type="predicted"/>
<comment type="caution">
    <text evidence="1">The sequence shown here is derived from an EMBL/GenBank/DDBJ whole genome shotgun (WGS) entry which is preliminary data.</text>
</comment>
<evidence type="ECO:0000313" key="2">
    <source>
        <dbReference type="Proteomes" id="UP000070069"/>
    </source>
</evidence>
<accession>A0A139JR66</accession>
<organism evidence="1 2">
    <name type="scientific">Candidatus Phytoplasma oryzae</name>
    <dbReference type="NCBI Taxonomy" id="203274"/>
    <lineage>
        <taxon>Bacteria</taxon>
        <taxon>Bacillati</taxon>
        <taxon>Mycoplasmatota</taxon>
        <taxon>Mollicutes</taxon>
        <taxon>Acholeplasmatales</taxon>
        <taxon>Acholeplasmataceae</taxon>
        <taxon>Candidatus Phytoplasma</taxon>
        <taxon>16SrXI (Rice yellow dwarf group)</taxon>
    </lineage>
</organism>
<dbReference type="PATRIC" id="fig|203274.3.peg.117"/>
<dbReference type="Proteomes" id="UP000070069">
    <property type="component" value="Unassembled WGS sequence"/>
</dbReference>
<dbReference type="EMBL" id="LTBM01000001">
    <property type="protein sequence ID" value="KXT29473.1"/>
    <property type="molecule type" value="Genomic_DNA"/>
</dbReference>
<gene>
    <name evidence="1" type="ORF">AXA84_0119</name>
</gene>
<reference evidence="1 2" key="1">
    <citation type="submission" date="2016-02" db="EMBL/GenBank/DDBJ databases">
        <title>A draft genome sequence of Candidatus Phytoplasma oryzae strain Mbita1, the causative agent of Napier Grass stunt disease in Kenya.</title>
        <authorList>
            <person name="Fischer A."/>
            <person name="Santa-Cruz I."/>
            <person name="Wambua L."/>
            <person name="Olds C."/>
            <person name="Midega C."/>
            <person name="Dickinson M."/>
            <person name="Kawicha P."/>
            <person name="Khan Z."/>
            <person name="Masiga D."/>
            <person name="Jores J."/>
            <person name="Bernd S."/>
        </authorList>
    </citation>
    <scope>NUCLEOTIDE SEQUENCE [LARGE SCALE GENOMIC DNA]</scope>
    <source>
        <strain evidence="1">Mbita1</strain>
    </source>
</reference>
<dbReference type="RefSeq" id="WP_160330311.1">
    <property type="nucleotide sequence ID" value="NZ_JHUK01000001.1"/>
</dbReference>
<sequence length="53" mass="6381">MNNICQQKLIFFYKNLLIKKQQKEKFKIQTEKWSGIRSTISKKVDKDLSYIAN</sequence>